<organism evidence="2 3">
    <name type="scientific">Tistrella mobilis</name>
    <dbReference type="NCBI Taxonomy" id="171437"/>
    <lineage>
        <taxon>Bacteria</taxon>
        <taxon>Pseudomonadati</taxon>
        <taxon>Pseudomonadota</taxon>
        <taxon>Alphaproteobacteria</taxon>
        <taxon>Geminicoccales</taxon>
        <taxon>Geminicoccaceae</taxon>
        <taxon>Tistrella</taxon>
    </lineage>
</organism>
<dbReference type="Proteomes" id="UP000257706">
    <property type="component" value="Unassembled WGS sequence"/>
</dbReference>
<dbReference type="GO" id="GO:0016853">
    <property type="term" value="F:isomerase activity"/>
    <property type="evidence" value="ECO:0007669"/>
    <property type="project" value="UniProtKB-KW"/>
</dbReference>
<feature type="domain" description="SIS" evidence="1">
    <location>
        <begin position="42"/>
        <end position="202"/>
    </location>
</feature>
<gene>
    <name evidence="2" type="ORF">DCK97_10040</name>
</gene>
<dbReference type="AlphaFoldDB" id="A0A3B9IKB3"/>
<dbReference type="GO" id="GO:0097367">
    <property type="term" value="F:carbohydrate derivative binding"/>
    <property type="evidence" value="ECO:0007669"/>
    <property type="project" value="InterPro"/>
</dbReference>
<dbReference type="InterPro" id="IPR050099">
    <property type="entry name" value="SIS_GmhA/DiaA_subfam"/>
</dbReference>
<dbReference type="GO" id="GO:1901135">
    <property type="term" value="P:carbohydrate derivative metabolic process"/>
    <property type="evidence" value="ECO:0007669"/>
    <property type="project" value="InterPro"/>
</dbReference>
<accession>A0A3B9IKB3</accession>
<dbReference type="SUPFAM" id="SSF53697">
    <property type="entry name" value="SIS domain"/>
    <property type="match status" value="1"/>
</dbReference>
<proteinExistence type="predicted"/>
<dbReference type="PANTHER" id="PTHR30390">
    <property type="entry name" value="SEDOHEPTULOSE 7-PHOSPHATE ISOMERASE / DNAA INITIATOR-ASSOCIATING FACTOR FOR REPLICATION INITIATION"/>
    <property type="match status" value="1"/>
</dbReference>
<dbReference type="InterPro" id="IPR046348">
    <property type="entry name" value="SIS_dom_sf"/>
</dbReference>
<dbReference type="InterPro" id="IPR001347">
    <property type="entry name" value="SIS_dom"/>
</dbReference>
<dbReference type="PANTHER" id="PTHR30390:SF6">
    <property type="entry name" value="DNAA INITIATOR-ASSOCIATING PROTEIN DIAA"/>
    <property type="match status" value="1"/>
</dbReference>
<name>A0A3B9IKB3_9PROT</name>
<keyword evidence="2" id="KW-0413">Isomerase</keyword>
<dbReference type="Pfam" id="PF13580">
    <property type="entry name" value="SIS_2"/>
    <property type="match status" value="1"/>
</dbReference>
<evidence type="ECO:0000313" key="2">
    <source>
        <dbReference type="EMBL" id="HAE47747.1"/>
    </source>
</evidence>
<sequence length="204" mass="21413">MDLDAAFDADAFFDAELEEHAQVAARTRAALKQPFIRWVEMALATIQGGGKIMFFGNGGSASDAQHLATELAVRYRRDRAPIAGLALTTDTSALTAIGNDMGFDQLFARQILALGRPGDMAVGITTSGRSPNVLIGLDAARTAGITTVALTGRDGGDTLSRADLALVVPSETTARIQEMHIMLGQMLCGALEIGLGLVADEPRA</sequence>
<dbReference type="InterPro" id="IPR035461">
    <property type="entry name" value="GmhA/DiaA"/>
</dbReference>
<evidence type="ECO:0000313" key="3">
    <source>
        <dbReference type="Proteomes" id="UP000257706"/>
    </source>
</evidence>
<dbReference type="EMBL" id="DMAI01000157">
    <property type="protein sequence ID" value="HAE47747.1"/>
    <property type="molecule type" value="Genomic_DNA"/>
</dbReference>
<dbReference type="PROSITE" id="PS51464">
    <property type="entry name" value="SIS"/>
    <property type="match status" value="1"/>
</dbReference>
<evidence type="ECO:0000259" key="1">
    <source>
        <dbReference type="PROSITE" id="PS51464"/>
    </source>
</evidence>
<comment type="caution">
    <text evidence="2">The sequence shown here is derived from an EMBL/GenBank/DDBJ whole genome shotgun (WGS) entry which is preliminary data.</text>
</comment>
<dbReference type="CDD" id="cd05006">
    <property type="entry name" value="SIS_GmhA"/>
    <property type="match status" value="1"/>
</dbReference>
<dbReference type="Gene3D" id="3.40.50.10490">
    <property type="entry name" value="Glucose-6-phosphate isomerase like protein, domain 1"/>
    <property type="match status" value="1"/>
</dbReference>
<protein>
    <submittedName>
        <fullName evidence="2">Phosphoheptose isomerase</fullName>
    </submittedName>
</protein>
<reference evidence="2 3" key="1">
    <citation type="journal article" date="2018" name="Nat. Biotechnol.">
        <title>A standardized bacterial taxonomy based on genome phylogeny substantially revises the tree of life.</title>
        <authorList>
            <person name="Parks D.H."/>
            <person name="Chuvochina M."/>
            <person name="Waite D.W."/>
            <person name="Rinke C."/>
            <person name="Skarshewski A."/>
            <person name="Chaumeil P.A."/>
            <person name="Hugenholtz P."/>
        </authorList>
    </citation>
    <scope>NUCLEOTIDE SEQUENCE [LARGE SCALE GENOMIC DNA]</scope>
    <source>
        <strain evidence="2">UBA8739</strain>
    </source>
</reference>